<reference evidence="1 2" key="1">
    <citation type="submission" date="2013-01" db="EMBL/GenBank/DDBJ databases">
        <authorList>
            <person name="Harkins D.M."/>
            <person name="Durkin A.S."/>
            <person name="Brinkac L.M."/>
            <person name="Haft D.H."/>
            <person name="Selengut J.D."/>
            <person name="Sanka R."/>
            <person name="DePew J."/>
            <person name="Purushe J."/>
            <person name="Tulsiani S.M."/>
            <person name="Graham G.C."/>
            <person name="Burns M.-A."/>
            <person name="Dohnt M.F."/>
            <person name="Smythe L.D."/>
            <person name="McKay D.B."/>
            <person name="Craig S.B."/>
            <person name="Vinetz J.M."/>
            <person name="Sutton G.G."/>
            <person name="Nierman W.C."/>
            <person name="Fouts D.E."/>
        </authorList>
    </citation>
    <scope>NUCLEOTIDE SEQUENCE [LARGE SCALE GENOMIC DNA]</scope>
    <source>
        <strain evidence="1 2">LT2116</strain>
    </source>
</reference>
<dbReference type="AlphaFoldDB" id="M3EPX1"/>
<sequence>MKKLKRKKNPIRAKINVPITRPVSNRVRTPIKIPKTGPLNKMKIQNNKNGVSLSSGKIVFIAL</sequence>
<comment type="caution">
    <text evidence="1">The sequence shown here is derived from an EMBL/GenBank/DDBJ whole genome shotgun (WGS) entry which is preliminary data.</text>
</comment>
<protein>
    <submittedName>
        <fullName evidence="1">Uncharacterized protein</fullName>
    </submittedName>
</protein>
<organism evidence="1 2">
    <name type="scientific">Leptospira weilii serovar Topaz str. LT2116</name>
    <dbReference type="NCBI Taxonomy" id="1088540"/>
    <lineage>
        <taxon>Bacteria</taxon>
        <taxon>Pseudomonadati</taxon>
        <taxon>Spirochaetota</taxon>
        <taxon>Spirochaetia</taxon>
        <taxon>Leptospirales</taxon>
        <taxon>Leptospiraceae</taxon>
        <taxon>Leptospira</taxon>
    </lineage>
</organism>
<accession>M3EPX1</accession>
<dbReference type="EMBL" id="AHOR02000016">
    <property type="protein sequence ID" value="EMF83058.1"/>
    <property type="molecule type" value="Genomic_DNA"/>
</dbReference>
<proteinExistence type="predicted"/>
<evidence type="ECO:0000313" key="2">
    <source>
        <dbReference type="Proteomes" id="UP000011770"/>
    </source>
</evidence>
<evidence type="ECO:0000313" key="1">
    <source>
        <dbReference type="EMBL" id="EMF83058.1"/>
    </source>
</evidence>
<gene>
    <name evidence="1" type="ORF">LEP1GSC188_2172</name>
</gene>
<name>M3EPX1_9LEPT</name>
<dbReference type="Proteomes" id="UP000011770">
    <property type="component" value="Unassembled WGS sequence"/>
</dbReference>